<dbReference type="GO" id="GO:0000009">
    <property type="term" value="F:alpha-1,6-mannosyltransferase activity"/>
    <property type="evidence" value="ECO:0007669"/>
    <property type="project" value="InterPro"/>
</dbReference>
<evidence type="ECO:0000256" key="7">
    <source>
        <dbReference type="ARBA" id="ARBA00022824"/>
    </source>
</evidence>
<keyword evidence="8 10" id="KW-1133">Transmembrane helix</keyword>
<keyword evidence="7" id="KW-0256">Endoplasmic reticulum</keyword>
<dbReference type="EMBL" id="CP060096">
    <property type="protein sequence ID" value="QSZ26579.1"/>
    <property type="molecule type" value="Genomic_DNA"/>
</dbReference>
<feature type="transmembrane region" description="Helical" evidence="10">
    <location>
        <begin position="135"/>
        <end position="157"/>
    </location>
</feature>
<accession>A0A975AU06</accession>
<comment type="pathway">
    <text evidence="2">Glycolipid biosynthesis; glycosylphosphatidylinositol-anchor biosynthesis.</text>
</comment>
<feature type="transmembrane region" description="Helical" evidence="10">
    <location>
        <begin position="348"/>
        <end position="366"/>
    </location>
</feature>
<protein>
    <submittedName>
        <fullName evidence="11">Glycosyltransferase family 39 protein</fullName>
    </submittedName>
</protein>
<dbReference type="GO" id="GO:0031501">
    <property type="term" value="C:mannosyltransferase complex"/>
    <property type="evidence" value="ECO:0007669"/>
    <property type="project" value="TreeGrafter"/>
</dbReference>
<evidence type="ECO:0000256" key="1">
    <source>
        <dbReference type="ARBA" id="ARBA00004477"/>
    </source>
</evidence>
<evidence type="ECO:0000256" key="3">
    <source>
        <dbReference type="ARBA" id="ARBA00022502"/>
    </source>
</evidence>
<name>A0A975AU06_9THEO</name>
<evidence type="ECO:0000256" key="10">
    <source>
        <dbReference type="SAM" id="Phobius"/>
    </source>
</evidence>
<evidence type="ECO:0000256" key="5">
    <source>
        <dbReference type="ARBA" id="ARBA00022679"/>
    </source>
</evidence>
<dbReference type="AlphaFoldDB" id="A0A975AU06"/>
<dbReference type="GO" id="GO:0016020">
    <property type="term" value="C:membrane"/>
    <property type="evidence" value="ECO:0007669"/>
    <property type="project" value="GOC"/>
</dbReference>
<evidence type="ECO:0000313" key="12">
    <source>
        <dbReference type="Proteomes" id="UP000671913"/>
    </source>
</evidence>
<evidence type="ECO:0000256" key="2">
    <source>
        <dbReference type="ARBA" id="ARBA00004687"/>
    </source>
</evidence>
<reference evidence="11" key="1">
    <citation type="submission" date="2020-08" db="EMBL/GenBank/DDBJ databases">
        <title>Genomic insights into the carbon and energy metabolism of the first obligate autotrophic acetogenic bacterium Aceticella autotrophica gen. nov., sp. nov.</title>
        <authorList>
            <person name="Toshchakov S.V."/>
            <person name="Elcheninov A.G."/>
            <person name="Kublanov I.V."/>
            <person name="Frolov E.N."/>
            <person name="Lebedinsky A.V."/>
        </authorList>
    </citation>
    <scope>NUCLEOTIDE SEQUENCE</scope>
    <source>
        <strain evidence="11">3443-3Ac</strain>
    </source>
</reference>
<dbReference type="GO" id="GO:0006506">
    <property type="term" value="P:GPI anchor biosynthetic process"/>
    <property type="evidence" value="ECO:0007669"/>
    <property type="project" value="UniProtKB-KW"/>
</dbReference>
<dbReference type="PANTHER" id="PTHR12468:SF2">
    <property type="entry name" value="GPI MANNOSYLTRANSFERASE 2"/>
    <property type="match status" value="1"/>
</dbReference>
<dbReference type="GO" id="GO:0004376">
    <property type="term" value="F:GPI mannosyltransferase activity"/>
    <property type="evidence" value="ECO:0007669"/>
    <property type="project" value="InterPro"/>
</dbReference>
<dbReference type="KEGG" id="aaut:ACETAC_06585"/>
<evidence type="ECO:0000256" key="4">
    <source>
        <dbReference type="ARBA" id="ARBA00022676"/>
    </source>
</evidence>
<evidence type="ECO:0000256" key="9">
    <source>
        <dbReference type="ARBA" id="ARBA00023136"/>
    </source>
</evidence>
<dbReference type="PANTHER" id="PTHR12468">
    <property type="entry name" value="GPI MANNOSYLTRANSFERASE 2"/>
    <property type="match status" value="1"/>
</dbReference>
<gene>
    <name evidence="11" type="ORF">ACETAC_06585</name>
</gene>
<evidence type="ECO:0000256" key="6">
    <source>
        <dbReference type="ARBA" id="ARBA00022692"/>
    </source>
</evidence>
<feature type="transmembrane region" description="Helical" evidence="10">
    <location>
        <begin position="372"/>
        <end position="397"/>
    </location>
</feature>
<keyword evidence="5" id="KW-0808">Transferase</keyword>
<feature type="transmembrane region" description="Helical" evidence="10">
    <location>
        <begin position="12"/>
        <end position="31"/>
    </location>
</feature>
<evidence type="ECO:0000256" key="8">
    <source>
        <dbReference type="ARBA" id="ARBA00022989"/>
    </source>
</evidence>
<dbReference type="RefSeq" id="WP_284679257.1">
    <property type="nucleotide sequence ID" value="NZ_CP060096.1"/>
</dbReference>
<feature type="transmembrane region" description="Helical" evidence="10">
    <location>
        <begin position="177"/>
        <end position="206"/>
    </location>
</feature>
<feature type="transmembrane region" description="Helical" evidence="10">
    <location>
        <begin position="291"/>
        <end position="313"/>
    </location>
</feature>
<keyword evidence="3" id="KW-0337">GPI-anchor biosynthesis</keyword>
<keyword evidence="4" id="KW-0328">Glycosyltransferase</keyword>
<organism evidence="11 12">
    <name type="scientific">Aceticella autotrophica</name>
    <dbReference type="NCBI Taxonomy" id="2755338"/>
    <lineage>
        <taxon>Bacteria</taxon>
        <taxon>Bacillati</taxon>
        <taxon>Bacillota</taxon>
        <taxon>Clostridia</taxon>
        <taxon>Thermoanaerobacterales</taxon>
        <taxon>Thermoanaerobacteraceae</taxon>
        <taxon>Aceticella</taxon>
    </lineage>
</organism>
<feature type="transmembrane region" description="Helical" evidence="10">
    <location>
        <begin position="101"/>
        <end position="123"/>
    </location>
</feature>
<dbReference type="Pfam" id="PF04188">
    <property type="entry name" value="Mannosyl_trans2"/>
    <property type="match status" value="1"/>
</dbReference>
<keyword evidence="12" id="KW-1185">Reference proteome</keyword>
<feature type="transmembrane region" description="Helical" evidence="10">
    <location>
        <begin position="319"/>
        <end position="336"/>
    </location>
</feature>
<comment type="subcellular location">
    <subcellularLocation>
        <location evidence="1">Endoplasmic reticulum membrane</location>
        <topology evidence="1">Multi-pass membrane protein</topology>
    </subcellularLocation>
</comment>
<proteinExistence type="predicted"/>
<keyword evidence="9 10" id="KW-0472">Membrane</keyword>
<evidence type="ECO:0000313" key="11">
    <source>
        <dbReference type="EMBL" id="QSZ26579.1"/>
    </source>
</evidence>
<keyword evidence="6 10" id="KW-0812">Transmembrane</keyword>
<feature type="transmembrane region" description="Helical" evidence="10">
    <location>
        <begin position="218"/>
        <end position="238"/>
    </location>
</feature>
<dbReference type="InterPro" id="IPR007315">
    <property type="entry name" value="PIG-V/Gpi18"/>
</dbReference>
<dbReference type="Proteomes" id="UP000671913">
    <property type="component" value="Chromosome"/>
</dbReference>
<sequence length="398" mass="45662">MYKRHNLKQILWILSAWAISRLALLFIGWGANLRIPGGNPSQPWPMPNEPLLFTMWDRYDSQWYLAIVQHGYNIPINTHYSPQAFFPLYPMLIGLVERLTGIPPVIIGVILSNLFFIVGLLFLNQLVEQRFGSEVAHTTVLFLILFPTAFFFSAIYTESLFLMGTVIAFWAADRNRWWLAGIGGAIATLTRNLGIMLIIPLILLVWEQYGKRAWRKCIPLLLIPGAFALWALFLWWNTKDPLRFVHAESGWGRVLQPPWMGIAMAFYRIVTPAPPFIWSKNIYISAWKPQFAPFYSLIDGVSALAGIFLSFLGRRYGMPWSWIIFALICVLIPMSAPTLHSMTPLASMSRYIVVIFPIMVTLAQMVKDRPNLKIALMIALPMIQAFFFILFTTWNWIA</sequence>